<evidence type="ECO:0000313" key="2">
    <source>
        <dbReference type="EMBL" id="KIJ37849.1"/>
    </source>
</evidence>
<feature type="compositionally biased region" description="Polar residues" evidence="1">
    <location>
        <begin position="90"/>
        <end position="116"/>
    </location>
</feature>
<reference evidence="2 3" key="1">
    <citation type="submission" date="2014-06" db="EMBL/GenBank/DDBJ databases">
        <title>Evolutionary Origins and Diversification of the Mycorrhizal Mutualists.</title>
        <authorList>
            <consortium name="DOE Joint Genome Institute"/>
            <consortium name="Mycorrhizal Genomics Consortium"/>
            <person name="Kohler A."/>
            <person name="Kuo A."/>
            <person name="Nagy L.G."/>
            <person name="Floudas D."/>
            <person name="Copeland A."/>
            <person name="Barry K.W."/>
            <person name="Cichocki N."/>
            <person name="Veneault-Fourrey C."/>
            <person name="LaButti K."/>
            <person name="Lindquist E.A."/>
            <person name="Lipzen A."/>
            <person name="Lundell T."/>
            <person name="Morin E."/>
            <person name="Murat C."/>
            <person name="Riley R."/>
            <person name="Ohm R."/>
            <person name="Sun H."/>
            <person name="Tunlid A."/>
            <person name="Henrissat B."/>
            <person name="Grigoriev I.V."/>
            <person name="Hibbett D.S."/>
            <person name="Martin F."/>
        </authorList>
    </citation>
    <scope>NUCLEOTIDE SEQUENCE [LARGE SCALE GENOMIC DNA]</scope>
    <source>
        <strain evidence="2 3">SS14</strain>
    </source>
</reference>
<organism evidence="2 3">
    <name type="scientific">Sphaerobolus stellatus (strain SS14)</name>
    <dbReference type="NCBI Taxonomy" id="990650"/>
    <lineage>
        <taxon>Eukaryota</taxon>
        <taxon>Fungi</taxon>
        <taxon>Dikarya</taxon>
        <taxon>Basidiomycota</taxon>
        <taxon>Agaricomycotina</taxon>
        <taxon>Agaricomycetes</taxon>
        <taxon>Phallomycetidae</taxon>
        <taxon>Geastrales</taxon>
        <taxon>Sphaerobolaceae</taxon>
        <taxon>Sphaerobolus</taxon>
    </lineage>
</organism>
<accession>A0A0C9USQ4</accession>
<gene>
    <name evidence="2" type="ORF">M422DRAFT_259720</name>
</gene>
<proteinExistence type="predicted"/>
<protein>
    <submittedName>
        <fullName evidence="2">Uncharacterized protein</fullName>
    </submittedName>
</protein>
<dbReference type="HOGENOM" id="CLU_2098402_0_0_1"/>
<sequence length="116" mass="12805">MVISCHSPPLTGFEPNQTPSRKDTRNIDFQSSSLSPLANHEPQEESDSDSVWQHPPHPPSGLAKATGSKISSKKNKHVRVLDSDDEQENIPPQNSQPAKQLRRSTQTGTTQAKKKN</sequence>
<name>A0A0C9USQ4_SPHS4</name>
<dbReference type="Proteomes" id="UP000054279">
    <property type="component" value="Unassembled WGS sequence"/>
</dbReference>
<dbReference type="AlphaFoldDB" id="A0A0C9USQ4"/>
<feature type="region of interest" description="Disordered" evidence="1">
    <location>
        <begin position="1"/>
        <end position="116"/>
    </location>
</feature>
<dbReference type="EMBL" id="KN837166">
    <property type="protein sequence ID" value="KIJ37849.1"/>
    <property type="molecule type" value="Genomic_DNA"/>
</dbReference>
<keyword evidence="3" id="KW-1185">Reference proteome</keyword>
<evidence type="ECO:0000313" key="3">
    <source>
        <dbReference type="Proteomes" id="UP000054279"/>
    </source>
</evidence>
<feature type="compositionally biased region" description="Polar residues" evidence="1">
    <location>
        <begin position="27"/>
        <end position="36"/>
    </location>
</feature>
<evidence type="ECO:0000256" key="1">
    <source>
        <dbReference type="SAM" id="MobiDB-lite"/>
    </source>
</evidence>